<organism evidence="1 2">
    <name type="scientific">Staurois parvus</name>
    <dbReference type="NCBI Taxonomy" id="386267"/>
    <lineage>
        <taxon>Eukaryota</taxon>
        <taxon>Metazoa</taxon>
        <taxon>Chordata</taxon>
        <taxon>Craniata</taxon>
        <taxon>Vertebrata</taxon>
        <taxon>Euteleostomi</taxon>
        <taxon>Amphibia</taxon>
        <taxon>Batrachia</taxon>
        <taxon>Anura</taxon>
        <taxon>Neobatrachia</taxon>
        <taxon>Ranoidea</taxon>
        <taxon>Ranidae</taxon>
        <taxon>Staurois</taxon>
    </lineage>
</organism>
<proteinExistence type="predicted"/>
<accession>A0ABN9GHT1</accession>
<dbReference type="EMBL" id="CATNWA010018617">
    <property type="protein sequence ID" value="CAI9608479.1"/>
    <property type="molecule type" value="Genomic_DNA"/>
</dbReference>
<gene>
    <name evidence="1" type="ORF">SPARVUS_LOCUS14114810</name>
</gene>
<evidence type="ECO:0000313" key="2">
    <source>
        <dbReference type="Proteomes" id="UP001162483"/>
    </source>
</evidence>
<protein>
    <submittedName>
        <fullName evidence="1">Uncharacterized protein</fullName>
    </submittedName>
</protein>
<dbReference type="Proteomes" id="UP001162483">
    <property type="component" value="Unassembled WGS sequence"/>
</dbReference>
<name>A0ABN9GHT1_9NEOB</name>
<sequence>LYLAQCSQASTVLLGTTKPRQGHQIARQRNMIHNSREHIFTVLESSGGWLSC</sequence>
<keyword evidence="2" id="KW-1185">Reference proteome</keyword>
<reference evidence="1" key="1">
    <citation type="submission" date="2023-05" db="EMBL/GenBank/DDBJ databases">
        <authorList>
            <person name="Stuckert A."/>
        </authorList>
    </citation>
    <scope>NUCLEOTIDE SEQUENCE</scope>
</reference>
<comment type="caution">
    <text evidence="1">The sequence shown here is derived from an EMBL/GenBank/DDBJ whole genome shotgun (WGS) entry which is preliminary data.</text>
</comment>
<evidence type="ECO:0000313" key="1">
    <source>
        <dbReference type="EMBL" id="CAI9608479.1"/>
    </source>
</evidence>
<feature type="non-terminal residue" evidence="1">
    <location>
        <position position="1"/>
    </location>
</feature>